<evidence type="ECO:0000313" key="3">
    <source>
        <dbReference type="EMBL" id="CAK7922763.1"/>
    </source>
</evidence>
<dbReference type="AlphaFoldDB" id="A0AAV1TP82"/>
<feature type="compositionally biased region" description="Low complexity" evidence="1">
    <location>
        <begin position="13"/>
        <end position="26"/>
    </location>
</feature>
<keyword evidence="2" id="KW-1133">Transmembrane helix</keyword>
<reference evidence="3" key="1">
    <citation type="submission" date="2024-01" db="EMBL/GenBank/DDBJ databases">
        <authorList>
            <person name="Webb A."/>
        </authorList>
    </citation>
    <scope>NUCLEOTIDE SEQUENCE</scope>
    <source>
        <strain evidence="3">Pm1</strain>
    </source>
</reference>
<proteinExistence type="predicted"/>
<name>A0AAV1TP82_9STRA</name>
<sequence length="250" mass="28086">MYRPLLRRRWSSSVKSTTTSSRSSLRPAHTTVHVSPQSLTPGTVRVTKGYGATKHEAELDSTLVRLVGSDWGDRSHQSVSLPMRLYWIVFALVLGNGVYTFTAERDESFLLDKVKKKLDETWGVHDDENECEDRAEEVVVDTEAASTAPSMYTVPGAVKQETELSMGTSLSRGMPTPSFFVPGISKLTTARRSLTKEELEQQLVQLRGQQERLQKEIRSGEGAGTTEEAAHQVRMLEMKKEQVKLMMRRL</sequence>
<dbReference type="EMBL" id="CAKLBY020000066">
    <property type="protein sequence ID" value="CAK7922763.1"/>
    <property type="molecule type" value="Genomic_DNA"/>
</dbReference>
<feature type="transmembrane region" description="Helical" evidence="2">
    <location>
        <begin position="84"/>
        <end position="102"/>
    </location>
</feature>
<feature type="region of interest" description="Disordered" evidence="1">
    <location>
        <begin position="13"/>
        <end position="37"/>
    </location>
</feature>
<dbReference type="Proteomes" id="UP001162060">
    <property type="component" value="Unassembled WGS sequence"/>
</dbReference>
<keyword evidence="2" id="KW-0472">Membrane</keyword>
<evidence type="ECO:0000313" key="4">
    <source>
        <dbReference type="Proteomes" id="UP001162060"/>
    </source>
</evidence>
<protein>
    <submittedName>
        <fullName evidence="3">Uncharacterized protein</fullName>
    </submittedName>
</protein>
<evidence type="ECO:0000256" key="2">
    <source>
        <dbReference type="SAM" id="Phobius"/>
    </source>
</evidence>
<organism evidence="3 4">
    <name type="scientific">Peronospora matthiolae</name>
    <dbReference type="NCBI Taxonomy" id="2874970"/>
    <lineage>
        <taxon>Eukaryota</taxon>
        <taxon>Sar</taxon>
        <taxon>Stramenopiles</taxon>
        <taxon>Oomycota</taxon>
        <taxon>Peronosporomycetes</taxon>
        <taxon>Peronosporales</taxon>
        <taxon>Peronosporaceae</taxon>
        <taxon>Peronospora</taxon>
    </lineage>
</organism>
<keyword evidence="2" id="KW-0812">Transmembrane</keyword>
<evidence type="ECO:0000256" key="1">
    <source>
        <dbReference type="SAM" id="MobiDB-lite"/>
    </source>
</evidence>
<gene>
    <name evidence="3" type="ORF">PM001_LOCUS7934</name>
</gene>
<accession>A0AAV1TP82</accession>
<comment type="caution">
    <text evidence="3">The sequence shown here is derived from an EMBL/GenBank/DDBJ whole genome shotgun (WGS) entry which is preliminary data.</text>
</comment>